<evidence type="ECO:0000313" key="1">
    <source>
        <dbReference type="EMBL" id="VXC67289.1"/>
    </source>
</evidence>
<evidence type="ECO:0000313" key="2">
    <source>
        <dbReference type="Proteomes" id="UP000433737"/>
    </source>
</evidence>
<sequence>MRAQLAAEFPAVWQRMTERKAWLSDVLRLKLADEVILLSNTVGYLRPFLLDQQRALVRQPLSDGV</sequence>
<dbReference type="Proteomes" id="UP000433737">
    <property type="component" value="Unassembled WGS sequence"/>
</dbReference>
<dbReference type="EMBL" id="CABWMH010000056">
    <property type="protein sequence ID" value="VXC67289.1"/>
    <property type="molecule type" value="Genomic_DNA"/>
</dbReference>
<gene>
    <name evidence="1" type="ORF">PANT111_90130</name>
</gene>
<accession>A0AAX3JCP4</accession>
<name>A0AAX3JCP4_9GAMM</name>
<reference evidence="1 2" key="1">
    <citation type="submission" date="2019-10" db="EMBL/GenBank/DDBJ databases">
        <authorList>
            <person name="Karimi E."/>
        </authorList>
    </citation>
    <scope>NUCLEOTIDE SEQUENCE [LARGE SCALE GENOMIC DNA]</scope>
    <source>
        <strain evidence="1">Pantoea sp. 111</strain>
    </source>
</reference>
<dbReference type="AlphaFoldDB" id="A0AAX3JCP4"/>
<proteinExistence type="predicted"/>
<protein>
    <submittedName>
        <fullName evidence="1">Uncharacterized protein</fullName>
    </submittedName>
</protein>
<comment type="caution">
    <text evidence="1">The sequence shown here is derived from an EMBL/GenBank/DDBJ whole genome shotgun (WGS) entry which is preliminary data.</text>
</comment>
<organism evidence="1 2">
    <name type="scientific">Pantoea brenneri</name>
    <dbReference type="NCBI Taxonomy" id="472694"/>
    <lineage>
        <taxon>Bacteria</taxon>
        <taxon>Pseudomonadati</taxon>
        <taxon>Pseudomonadota</taxon>
        <taxon>Gammaproteobacteria</taxon>
        <taxon>Enterobacterales</taxon>
        <taxon>Erwiniaceae</taxon>
        <taxon>Pantoea</taxon>
    </lineage>
</organism>